<protein>
    <recommendedName>
        <fullName evidence="2">CMP/dCMP-type deaminase domain-containing protein</fullName>
    </recommendedName>
</protein>
<dbReference type="EMBL" id="MN739099">
    <property type="protein sequence ID" value="QHS88566.1"/>
    <property type="molecule type" value="Genomic_DNA"/>
</dbReference>
<sequence>MTLYIVRLNQTHRKWVDSRPCNDCYQKMCKLNIKRIVYSTMDGFESIKLKDYNPTSISNGNEYYNTLNI</sequence>
<dbReference type="AlphaFoldDB" id="A0A6C0B8Y9"/>
<name>A0A6C0B8Y9_9ZZZZ</name>
<evidence type="ECO:0008006" key="2">
    <source>
        <dbReference type="Google" id="ProtNLM"/>
    </source>
</evidence>
<reference evidence="1" key="1">
    <citation type="journal article" date="2020" name="Nature">
        <title>Giant virus diversity and host interactions through global metagenomics.</title>
        <authorList>
            <person name="Schulz F."/>
            <person name="Roux S."/>
            <person name="Paez-Espino D."/>
            <person name="Jungbluth S."/>
            <person name="Walsh D.A."/>
            <person name="Denef V.J."/>
            <person name="McMahon K.D."/>
            <person name="Konstantinidis K.T."/>
            <person name="Eloe-Fadrosh E.A."/>
            <person name="Kyrpides N.C."/>
            <person name="Woyke T."/>
        </authorList>
    </citation>
    <scope>NUCLEOTIDE SEQUENCE</scope>
    <source>
        <strain evidence="1">GVMAG-M-3300010158-55</strain>
    </source>
</reference>
<organism evidence="1">
    <name type="scientific">viral metagenome</name>
    <dbReference type="NCBI Taxonomy" id="1070528"/>
    <lineage>
        <taxon>unclassified sequences</taxon>
        <taxon>metagenomes</taxon>
        <taxon>organismal metagenomes</taxon>
    </lineage>
</organism>
<accession>A0A6C0B8Y9</accession>
<proteinExistence type="predicted"/>
<evidence type="ECO:0000313" key="1">
    <source>
        <dbReference type="EMBL" id="QHS88566.1"/>
    </source>
</evidence>